<dbReference type="RefSeq" id="WP_202335540.1">
    <property type="nucleotide sequence ID" value="NZ_CP068439.1"/>
</dbReference>
<dbReference type="Proteomes" id="UP000629420">
    <property type="component" value="Chromosome"/>
</dbReference>
<proteinExistence type="predicted"/>
<reference evidence="2 3" key="1">
    <citation type="submission" date="2021-01" db="EMBL/GenBank/DDBJ databases">
        <title>Aequorivita sp. strain KX20305, a bacterium isolated from the sediment collected at a cold seep field in South China Sea.</title>
        <authorList>
            <person name="Zhang H."/>
            <person name="Li C."/>
        </authorList>
    </citation>
    <scope>NUCLEOTIDE SEQUENCE [LARGE SCALE GENOMIC DNA]</scope>
    <source>
        <strain evidence="2 3">KX20305</strain>
    </source>
</reference>
<evidence type="ECO:0000313" key="2">
    <source>
        <dbReference type="EMBL" id="QQX75726.1"/>
    </source>
</evidence>
<gene>
    <name evidence="2" type="ORF">JK629_10310</name>
</gene>
<dbReference type="PANTHER" id="PTHR43415">
    <property type="entry name" value="SPERMIDINE N(1)-ACETYLTRANSFERASE"/>
    <property type="match status" value="1"/>
</dbReference>
<feature type="domain" description="N-acetyltransferase" evidence="1">
    <location>
        <begin position="9"/>
        <end position="170"/>
    </location>
</feature>
<name>A0ABX7DNN9_9FLAO</name>
<dbReference type="InterPro" id="IPR016181">
    <property type="entry name" value="Acyl_CoA_acyltransferase"/>
</dbReference>
<dbReference type="Gene3D" id="3.40.630.30">
    <property type="match status" value="1"/>
</dbReference>
<evidence type="ECO:0000313" key="3">
    <source>
        <dbReference type="Proteomes" id="UP000629420"/>
    </source>
</evidence>
<dbReference type="InterPro" id="IPR000182">
    <property type="entry name" value="GNAT_dom"/>
</dbReference>
<dbReference type="PANTHER" id="PTHR43415:SF3">
    <property type="entry name" value="GNAT-FAMILY ACETYLTRANSFERASE"/>
    <property type="match status" value="1"/>
</dbReference>
<sequence length="190" mass="22016">MITLKGEHIFLRALEPSDLDFLYNLENDETLWEVSNTTTPYSKYILKQYLENSHRDIYDVKQLRLVICKNDDEAAVGFIDLFEFDPKNKRVGVGIVIFSEKEKRKGHASEALKLTCDYAFKHLNVHQIFAGITTENEGSIKLFEKAGFEKSGIKKDWVFSEGKYKSEYFYQLIPNSKFQIPNSKSQIPNS</sequence>
<dbReference type="PROSITE" id="PS50890">
    <property type="entry name" value="PUA"/>
    <property type="match status" value="1"/>
</dbReference>
<dbReference type="SUPFAM" id="SSF55729">
    <property type="entry name" value="Acyl-CoA N-acyltransferases (Nat)"/>
    <property type="match status" value="1"/>
</dbReference>
<accession>A0ABX7DNN9</accession>
<dbReference type="PROSITE" id="PS51186">
    <property type="entry name" value="GNAT"/>
    <property type="match status" value="1"/>
</dbReference>
<organism evidence="2 3">
    <name type="scientific">Aequorivita iocasae</name>
    <dbReference type="NCBI Taxonomy" id="2803865"/>
    <lineage>
        <taxon>Bacteria</taxon>
        <taxon>Pseudomonadati</taxon>
        <taxon>Bacteroidota</taxon>
        <taxon>Flavobacteriia</taxon>
        <taxon>Flavobacteriales</taxon>
        <taxon>Flavobacteriaceae</taxon>
        <taxon>Aequorivita</taxon>
    </lineage>
</organism>
<dbReference type="Pfam" id="PF13302">
    <property type="entry name" value="Acetyltransf_3"/>
    <property type="match status" value="1"/>
</dbReference>
<dbReference type="EMBL" id="CP068439">
    <property type="protein sequence ID" value="QQX75726.1"/>
    <property type="molecule type" value="Genomic_DNA"/>
</dbReference>
<keyword evidence="3" id="KW-1185">Reference proteome</keyword>
<protein>
    <submittedName>
        <fullName evidence="2">GNAT family N-acetyltransferase</fullName>
    </submittedName>
</protein>
<evidence type="ECO:0000259" key="1">
    <source>
        <dbReference type="PROSITE" id="PS51186"/>
    </source>
</evidence>